<proteinExistence type="predicted"/>
<evidence type="ECO:0000313" key="2">
    <source>
        <dbReference type="Proteomes" id="UP000829447"/>
    </source>
</evidence>
<comment type="caution">
    <text evidence="1">The sequence shown here is derived from an EMBL/GenBank/DDBJ whole genome shotgun (WGS) entry which is preliminary data.</text>
</comment>
<dbReference type="EMBL" id="CM040474">
    <property type="protein sequence ID" value="MCI4390499.1"/>
    <property type="molecule type" value="Genomic_DNA"/>
</dbReference>
<keyword evidence="2" id="KW-1185">Reference proteome</keyword>
<organism evidence="1 2">
    <name type="scientific">Pangasianodon gigas</name>
    <name type="common">Mekong giant catfish</name>
    <name type="synonym">Pangasius gigas</name>
    <dbReference type="NCBI Taxonomy" id="30993"/>
    <lineage>
        <taxon>Eukaryota</taxon>
        <taxon>Metazoa</taxon>
        <taxon>Chordata</taxon>
        <taxon>Craniata</taxon>
        <taxon>Vertebrata</taxon>
        <taxon>Euteleostomi</taxon>
        <taxon>Actinopterygii</taxon>
        <taxon>Neopterygii</taxon>
        <taxon>Teleostei</taxon>
        <taxon>Ostariophysi</taxon>
        <taxon>Siluriformes</taxon>
        <taxon>Pangasiidae</taxon>
        <taxon>Pangasianodon</taxon>
    </lineage>
</organism>
<reference evidence="1 2" key="1">
    <citation type="journal article" date="2022" name="bioRxiv">
        <title>An ancient truncated duplication of the anti-Mullerian hormone receptor type 2 gene is a potential conserved master sex determinant in the Pangasiidae catfish family.</title>
        <authorList>
            <person name="Wen M."/>
            <person name="Pan Q."/>
            <person name="Jouanno E."/>
            <person name="Montfort J."/>
            <person name="Zahm M."/>
            <person name="Cabau C."/>
            <person name="Klopp C."/>
            <person name="Iampietro C."/>
            <person name="Roques C."/>
            <person name="Bouchez O."/>
            <person name="Castinel A."/>
            <person name="Donnadieu C."/>
            <person name="Parrinello H."/>
            <person name="Poncet C."/>
            <person name="Belmonte E."/>
            <person name="Gautier V."/>
            <person name="Avarre J.-C."/>
            <person name="Dugue R."/>
            <person name="Gustiano R."/>
            <person name="Ha T.T.T."/>
            <person name="Campet M."/>
            <person name="Sriphairoj K."/>
            <person name="Ribolli J."/>
            <person name="de Almeida F.L."/>
            <person name="Desvignes T."/>
            <person name="Postlethwait J.H."/>
            <person name="Bucao C.F."/>
            <person name="Robinson-Rechavi M."/>
            <person name="Bobe J."/>
            <person name="Herpin A."/>
            <person name="Guiguen Y."/>
        </authorList>
    </citation>
    <scope>NUCLEOTIDE SEQUENCE [LARGE SCALE GENOMIC DNA]</scope>
    <source>
        <strain evidence="1">YG-Dec2019</strain>
    </source>
</reference>
<sequence length="83" mass="9153">MPRPLSLGQALELGLGEERKQNKSLPDSSSNSAHSSSTHSNSTYSSSAHSHSTQRERQTTKEQNGMKRKRPTLKGETKKSKES</sequence>
<gene>
    <name evidence="1" type="ORF">PGIGA_G00123260</name>
</gene>
<name>A0ACC5XHC2_PANGG</name>
<protein>
    <submittedName>
        <fullName evidence="1">Uncharacterized protein</fullName>
    </submittedName>
</protein>
<accession>A0ACC5XHC2</accession>
<evidence type="ECO:0000313" key="1">
    <source>
        <dbReference type="EMBL" id="MCI4390499.1"/>
    </source>
</evidence>
<dbReference type="Proteomes" id="UP000829447">
    <property type="component" value="Linkage Group LG21"/>
</dbReference>